<name>A0A1G5GSD0_9BACL</name>
<dbReference type="Gene3D" id="3.40.50.300">
    <property type="entry name" value="P-loop containing nucleotide triphosphate hydrolases"/>
    <property type="match status" value="1"/>
</dbReference>
<gene>
    <name evidence="2" type="ORF">SAMN05720606_10620</name>
</gene>
<sequence length="661" mass="76266">MNIQISTLTVRCRKGVYSNYFSEKITYFYGKMGAGKSTILHLIDFCLGNELIETPALQQEFLGADLTLYINGKQVGVSRDKGSNQVNVSWIVNADEAFSVVAPTKPANDSSTLIPGTKVQSLSDLIFFLADLEPPKVRKSKLKEDTELIRLSFRDLMWYCYLDQDEIDSSFFYLGRDEHDFKRLKSRDVMRLILGFHQEQVALLESKLYETRQRRHTLLETAIQIERFLSENNIANTLEIELELVAISEEIHNKKTEVKNLKETYTSDNGHILDKYKLQARDYMRSIDEFTNIIKDLQYQVNRRQKLQNEYNVASVKVSRSNISRQLLNGINFCSCPQCGQDLEERVGLENACPLCLQSVNENANIDEVEILKADLRVRQSELNESLQRLERQLTAVEREKGVLTESKFKLDQRILELEKEYDSAFLAKARELERNIGEYEGRKSELKNLLPLPRKVEQVRLEVQILESEETKLKIQLLEARRNAEMDASNLEELKKLFVENLSIVGFPGIAPNDFIEINTTDFIPRLTRYGNNELFTTEFANLGSGGKKTIFKCCYVLAIHRLAARKGIEIPSFLMIDTPMKNISERENIDIFAGFYNLIYKLYSGELSGKQLIIVDKEFYSPINTEYSSQFDDEKSLFVKHMTPDDPLNPPLIQYYRGH</sequence>
<reference evidence="3" key="1">
    <citation type="submission" date="2016-10" db="EMBL/GenBank/DDBJ databases">
        <authorList>
            <person name="Varghese N."/>
            <person name="Submissions S."/>
        </authorList>
    </citation>
    <scope>NUCLEOTIDE SEQUENCE [LARGE SCALE GENOMIC DNA]</scope>
    <source>
        <strain evidence="3">BL9</strain>
    </source>
</reference>
<dbReference type="EMBL" id="FMVM01000006">
    <property type="protein sequence ID" value="SCY54456.1"/>
    <property type="molecule type" value="Genomic_DNA"/>
</dbReference>
<evidence type="ECO:0000313" key="3">
    <source>
        <dbReference type="Proteomes" id="UP000198538"/>
    </source>
</evidence>
<keyword evidence="3" id="KW-1185">Reference proteome</keyword>
<organism evidence="2 3">
    <name type="scientific">Paenibacillus polysaccharolyticus</name>
    <dbReference type="NCBI Taxonomy" id="582692"/>
    <lineage>
        <taxon>Bacteria</taxon>
        <taxon>Bacillati</taxon>
        <taxon>Bacillota</taxon>
        <taxon>Bacilli</taxon>
        <taxon>Bacillales</taxon>
        <taxon>Paenibacillaceae</taxon>
        <taxon>Paenibacillus</taxon>
    </lineage>
</organism>
<evidence type="ECO:0000256" key="1">
    <source>
        <dbReference type="SAM" id="Coils"/>
    </source>
</evidence>
<proteinExistence type="predicted"/>
<feature type="coiled-coil region" evidence="1">
    <location>
        <begin position="373"/>
        <end position="495"/>
    </location>
</feature>
<dbReference type="Proteomes" id="UP000198538">
    <property type="component" value="Unassembled WGS sequence"/>
</dbReference>
<dbReference type="SUPFAM" id="SSF52540">
    <property type="entry name" value="P-loop containing nucleoside triphosphate hydrolases"/>
    <property type="match status" value="1"/>
</dbReference>
<dbReference type="RefSeq" id="WP_090918532.1">
    <property type="nucleotide sequence ID" value="NZ_FMVM01000006.1"/>
</dbReference>
<evidence type="ECO:0000313" key="2">
    <source>
        <dbReference type="EMBL" id="SCY54456.1"/>
    </source>
</evidence>
<dbReference type="InterPro" id="IPR027417">
    <property type="entry name" value="P-loop_NTPase"/>
</dbReference>
<evidence type="ECO:0008006" key="4">
    <source>
        <dbReference type="Google" id="ProtNLM"/>
    </source>
</evidence>
<protein>
    <recommendedName>
        <fullName evidence="4">AAA domain-containing protein</fullName>
    </recommendedName>
</protein>
<dbReference type="STRING" id="582692.SAMN05720606_10620"/>
<accession>A0A1G5GSD0</accession>
<keyword evidence="1" id="KW-0175">Coiled coil</keyword>
<dbReference type="AlphaFoldDB" id="A0A1G5GSD0"/>